<keyword evidence="6" id="KW-1185">Reference proteome</keyword>
<dbReference type="PANTHER" id="PTHR11188">
    <property type="entry name" value="ARRESTIN DOMAIN CONTAINING PROTEIN"/>
    <property type="match status" value="1"/>
</dbReference>
<dbReference type="InterPro" id="IPR011021">
    <property type="entry name" value="Arrestin-like_N"/>
</dbReference>
<dbReference type="AlphaFoldDB" id="A0A168DAM0"/>
<dbReference type="SMART" id="SM01017">
    <property type="entry name" value="Arrestin_C"/>
    <property type="match status" value="1"/>
</dbReference>
<dbReference type="EMBL" id="AZGY01000006">
    <property type="protein sequence ID" value="KZZ97539.1"/>
    <property type="molecule type" value="Genomic_DNA"/>
</dbReference>
<evidence type="ECO:0000313" key="6">
    <source>
        <dbReference type="Proteomes" id="UP000078544"/>
    </source>
</evidence>
<evidence type="ECO:0000256" key="1">
    <source>
        <dbReference type="ARBA" id="ARBA00005298"/>
    </source>
</evidence>
<dbReference type="GO" id="GO:0005886">
    <property type="term" value="C:plasma membrane"/>
    <property type="evidence" value="ECO:0007669"/>
    <property type="project" value="TreeGrafter"/>
</dbReference>
<dbReference type="GO" id="GO:0030674">
    <property type="term" value="F:protein-macromolecule adaptor activity"/>
    <property type="evidence" value="ECO:0007669"/>
    <property type="project" value="TreeGrafter"/>
</dbReference>
<dbReference type="GO" id="GO:0005829">
    <property type="term" value="C:cytosol"/>
    <property type="evidence" value="ECO:0007669"/>
    <property type="project" value="TreeGrafter"/>
</dbReference>
<gene>
    <name evidence="5" type="ORF">AAL_03503</name>
</gene>
<comment type="caution">
    <text evidence="5">The sequence shown here is derived from an EMBL/GenBank/DDBJ whole genome shotgun (WGS) entry which is preliminary data.</text>
</comment>
<dbReference type="Gene3D" id="2.60.40.640">
    <property type="match status" value="1"/>
</dbReference>
<dbReference type="Pfam" id="PF00339">
    <property type="entry name" value="Arrestin_N"/>
    <property type="match status" value="1"/>
</dbReference>
<dbReference type="InterPro" id="IPR050357">
    <property type="entry name" value="Arrestin_domain-protein"/>
</dbReference>
<dbReference type="GO" id="GO:0070086">
    <property type="term" value="P:ubiquitin-dependent endocytosis"/>
    <property type="evidence" value="ECO:0007669"/>
    <property type="project" value="TreeGrafter"/>
</dbReference>
<dbReference type="InterPro" id="IPR011022">
    <property type="entry name" value="Arrestin_C-like"/>
</dbReference>
<feature type="compositionally biased region" description="Polar residues" evidence="3">
    <location>
        <begin position="575"/>
        <end position="584"/>
    </location>
</feature>
<dbReference type="GO" id="GO:0031625">
    <property type="term" value="F:ubiquitin protein ligase binding"/>
    <property type="evidence" value="ECO:0007669"/>
    <property type="project" value="TreeGrafter"/>
</dbReference>
<protein>
    <submittedName>
        <fullName evidence="5">Arrestin domain-containing protein</fullName>
    </submittedName>
</protein>
<dbReference type="OrthoDB" id="2333384at2759"/>
<evidence type="ECO:0000259" key="4">
    <source>
        <dbReference type="SMART" id="SM01017"/>
    </source>
</evidence>
<feature type="compositionally biased region" description="Basic and acidic residues" evidence="3">
    <location>
        <begin position="589"/>
        <end position="603"/>
    </location>
</feature>
<feature type="compositionally biased region" description="Low complexity" evidence="3">
    <location>
        <begin position="678"/>
        <end position="689"/>
    </location>
</feature>
<proteinExistence type="inferred from homology"/>
<feature type="compositionally biased region" description="Polar residues" evidence="3">
    <location>
        <begin position="543"/>
        <end position="563"/>
    </location>
</feature>
<sequence length="689" mass="75880">MRSNLGRQILAQTSVQASDEWFTCSGNAAVVVVTTIATATVVRKMRAEWKKWDKEQWTDLPLQIPRHKAKQEKLRVQLAQRTHPGQGVRIGYETALLEPAATIKVPKRVDEAPSPSFEATGLEARHFEHPGRVYQDFIVFRGNEHESSGQLLRGVVVLCLSSSLRLEDIHLRLTGTLRLTWADRSTAPGVSSQKVDKATTILDHRWQPFVGGHNKSTTLLPGNYEYPFEYMLPGDTAESVEGIPEASITYRLKATVSRGKLAYDWHAHKHLRIIRTLEPGALEFLHAMSVENIWPNKVDYSIVVPQKAVVFGGVINMEMRFTPLLKGLELGDITAKMVEIRDCWIQGVTGLSMREHRTEREVSIWRFEVNREEHWSDMIEDTGQEGWSLVKPLPLPKRLRQCIQDLNHHGIKVRHKIKLTVALKNPDGHISELRATLPVSIFISPNVPFDEHGNLVNASQPNGTPTNEMAAIAPPGYGDHVLDVLYEDVDISGFQTPAIQSGFTSPFYAQSRSGSAENVASLAHGVAIAPAALSSRLADVSLNPSHRNRSYTSMNSQSPSGRVSPTHGAAPRSEPPSNALTRSNSAEDDSGRNSTEHVDHESAEFAELNRVPSYATAVRTPARARAQPAAGLVPDYETALHAPRTPPAADVQIEPLASISEDDGVELRSGPDVVPMNSSWVTGVSGTTS</sequence>
<dbReference type="Proteomes" id="UP000078544">
    <property type="component" value="Unassembled WGS sequence"/>
</dbReference>
<evidence type="ECO:0000313" key="5">
    <source>
        <dbReference type="EMBL" id="KZZ97539.1"/>
    </source>
</evidence>
<evidence type="ECO:0000256" key="3">
    <source>
        <dbReference type="SAM" id="MobiDB-lite"/>
    </source>
</evidence>
<comment type="similarity">
    <text evidence="1">Belongs to the arrestin family.</text>
</comment>
<organism evidence="5 6">
    <name type="scientific">Moelleriella libera RCEF 2490</name>
    <dbReference type="NCBI Taxonomy" id="1081109"/>
    <lineage>
        <taxon>Eukaryota</taxon>
        <taxon>Fungi</taxon>
        <taxon>Dikarya</taxon>
        <taxon>Ascomycota</taxon>
        <taxon>Pezizomycotina</taxon>
        <taxon>Sordariomycetes</taxon>
        <taxon>Hypocreomycetidae</taxon>
        <taxon>Hypocreales</taxon>
        <taxon>Clavicipitaceae</taxon>
        <taxon>Moelleriella</taxon>
    </lineage>
</organism>
<accession>A0A168DAM0</accession>
<evidence type="ECO:0000256" key="2">
    <source>
        <dbReference type="ARBA" id="ARBA00038766"/>
    </source>
</evidence>
<dbReference type="SUPFAM" id="SSF81296">
    <property type="entry name" value="E set domains"/>
    <property type="match status" value="1"/>
</dbReference>
<reference evidence="5 6" key="1">
    <citation type="journal article" date="2016" name="Genome Biol. Evol.">
        <title>Divergent and convergent evolution of fungal pathogenicity.</title>
        <authorList>
            <person name="Shang Y."/>
            <person name="Xiao G."/>
            <person name="Zheng P."/>
            <person name="Cen K."/>
            <person name="Zhan S."/>
            <person name="Wang C."/>
        </authorList>
    </citation>
    <scope>NUCLEOTIDE SEQUENCE [LARGE SCALE GENOMIC DNA]</scope>
    <source>
        <strain evidence="5 6">RCEF 2490</strain>
    </source>
</reference>
<feature type="domain" description="Arrestin C-terminal-like" evidence="4">
    <location>
        <begin position="294"/>
        <end position="446"/>
    </location>
</feature>
<feature type="region of interest" description="Disordered" evidence="3">
    <location>
        <begin position="660"/>
        <end position="689"/>
    </location>
</feature>
<dbReference type="STRING" id="1081109.A0A168DAM0"/>
<dbReference type="Pfam" id="PF02752">
    <property type="entry name" value="Arrestin_C"/>
    <property type="match status" value="1"/>
</dbReference>
<dbReference type="InterPro" id="IPR014756">
    <property type="entry name" value="Ig_E-set"/>
</dbReference>
<dbReference type="InterPro" id="IPR014752">
    <property type="entry name" value="Arrestin-like_C"/>
</dbReference>
<comment type="subunit">
    <text evidence="2">Interacts with hulA.</text>
</comment>
<dbReference type="PANTHER" id="PTHR11188:SF17">
    <property type="entry name" value="FI21816P1"/>
    <property type="match status" value="1"/>
</dbReference>
<feature type="region of interest" description="Disordered" evidence="3">
    <location>
        <begin position="543"/>
        <end position="607"/>
    </location>
</feature>
<name>A0A168DAM0_9HYPO</name>